<name>A0A813EHD5_POLGL</name>
<sequence length="1289" mass="139328">QLRARVGSQRVSAFELSPSGGGGTGAAPRSAAGAPSEPDAPEGGCPLAGLRLRCHRPGFCWAPKDPSPLAERVKELGGCELLRLLACPVVLGFLKPAANVQLSNGKSLMLPLDAYGKHSWGSGFTECPLSTHMPEKYSPPPFNFSQALQAHEWNGALQILKLLNAAGGEFVHSCSELAHCLTEVGKGRGTYREWVKWNIAKELLDVPVHKRLGLLNDLVKTAAEANQRHIVQAALGNGAATETAGFRAAIRLAIRHGLSLFDLAAQSTPVQAKVPVPAVHQVVQGLGQAWIQATRTRFQASSASVQAATASFRGVSARYEEAQPILLWADDADVQVCGAFNAKGKELPPDQVIQGMREALRGQLAQAVDVKEEPFEEVRVPVDSLRYTQTGCSAVFRCRRTLEASARELANGLDPTITPWCILRVVRRNGLLLSLDNRRLWALKEAQRQMRVRDPAETLWVRVRLYIWDPAFDVFLEHLDHQGSESDGINITVRSKKPRLWEPTEHLPPMTQLHNPLNAGVVEEVHAALCGWIAPSLSLANGAKVLEEHVLQALGSHLAVGLEVAPRLSRLRYLVEQGVLRLVLEQPQVLSTYSVQVLWECEGIFPKARGHAGSENGHQLDAGTSGVLLMATTKHAARRGGIAFVKGRARKTYLAIVCGQPPWDEECLLQHRLINDESFARRIALEDEAGAEHAETLVKVLRCGFLRFSPQKIPLRATLVQARPLTGRQHQIRLQLAASGFPILGDCTYGDRETSVYRMFLHSSRLELPVPNLGLLVAEAPCDFAEAITADAPDLPEQIDWKLLTGADVDPAVSSAAIEGVAFAIAVLLLSTMPNALAVPEPEGAMAATNRCEKLNGSEFSYSTLACNACSNFCTQRWGSSDAEPSSASELMVWLARLVAVQVLSCRASVAPEQWRDFGKEALVDYLLSIGCEDCVQLLGARTKDLPFTLSSHVFGCADIDVLLPSMHWLYEGARRQNGGIPPGLLVDGGANVGRATARWIAALGDSFGRRMSRNKTQAPCIICAGAGAAEGGGSGGAAVAVPTVAVVAVEPSPSNFALLQRHASESGWDEEGFLAIQACRKPAALSSEAGHADLAARWTISDTAQEREGKVVNAAEKAFQGLGASSRRIFLLKLDIEGMEPAVLRFLSRPTSPEVKFVSFEYAGNVWREPLSGVVKDLYAAGYFCFLMTQERLFPVSGPFWDDIYELPMWSNLFCGRDGDPDLEALVQLHSGAVGLWPRMPRTYLAGFAGDDPRPTSLVEARHLCTDLGEACAGVTCEVAVADESGAP</sequence>
<feature type="compositionally biased region" description="Low complexity" evidence="1">
    <location>
        <begin position="26"/>
        <end position="37"/>
    </location>
</feature>
<dbReference type="InterPro" id="IPR029063">
    <property type="entry name" value="SAM-dependent_MTases_sf"/>
</dbReference>
<evidence type="ECO:0000256" key="1">
    <source>
        <dbReference type="SAM" id="MobiDB-lite"/>
    </source>
</evidence>
<dbReference type="InterPro" id="IPR006145">
    <property type="entry name" value="PsdUridine_synth_RsuA/RluA"/>
</dbReference>
<reference evidence="3" key="1">
    <citation type="submission" date="2021-02" db="EMBL/GenBank/DDBJ databases">
        <authorList>
            <person name="Dougan E. K."/>
            <person name="Rhodes N."/>
            <person name="Thang M."/>
            <person name="Chan C."/>
        </authorList>
    </citation>
    <scope>NUCLEOTIDE SEQUENCE</scope>
</reference>
<dbReference type="Gene3D" id="3.30.2350.10">
    <property type="entry name" value="Pseudouridine synthase"/>
    <property type="match status" value="1"/>
</dbReference>
<dbReference type="PANTHER" id="PTHR21600">
    <property type="entry name" value="MITOCHONDRIAL RNA PSEUDOURIDINE SYNTHASE"/>
    <property type="match status" value="1"/>
</dbReference>
<dbReference type="GO" id="GO:0000455">
    <property type="term" value="P:enzyme-directed rRNA pseudouridine synthesis"/>
    <property type="evidence" value="ECO:0007669"/>
    <property type="project" value="TreeGrafter"/>
</dbReference>
<dbReference type="SUPFAM" id="SSF55120">
    <property type="entry name" value="Pseudouridine synthase"/>
    <property type="match status" value="1"/>
</dbReference>
<dbReference type="PANTHER" id="PTHR21600:SF77">
    <property type="entry name" value="PSEUDOURIDYLATE SYNTHASE PROTEIN, PUTATIVE-RELATED"/>
    <property type="match status" value="1"/>
</dbReference>
<dbReference type="InterPro" id="IPR020103">
    <property type="entry name" value="PsdUridine_synth_cat_dom_sf"/>
</dbReference>
<keyword evidence="4" id="KW-1185">Reference proteome</keyword>
<feature type="domain" description="Pseudouridine synthase RsuA/RluA-like" evidence="2">
    <location>
        <begin position="618"/>
        <end position="738"/>
    </location>
</feature>
<feature type="non-terminal residue" evidence="3">
    <location>
        <position position="1289"/>
    </location>
</feature>
<dbReference type="CDD" id="cd02869">
    <property type="entry name" value="PseudoU_synth_RluA_like"/>
    <property type="match status" value="1"/>
</dbReference>
<dbReference type="GO" id="GO:0003723">
    <property type="term" value="F:RNA binding"/>
    <property type="evidence" value="ECO:0007669"/>
    <property type="project" value="InterPro"/>
</dbReference>
<dbReference type="SUPFAM" id="SSF53335">
    <property type="entry name" value="S-adenosyl-L-methionine-dependent methyltransferases"/>
    <property type="match status" value="1"/>
</dbReference>
<comment type="caution">
    <text evidence="3">The sequence shown here is derived from an EMBL/GenBank/DDBJ whole genome shotgun (WGS) entry which is preliminary data.</text>
</comment>
<protein>
    <recommendedName>
        <fullName evidence="2">Pseudouridine synthase RsuA/RluA-like domain-containing protein</fullName>
    </recommendedName>
</protein>
<dbReference type="GO" id="GO:0009982">
    <property type="term" value="F:pseudouridine synthase activity"/>
    <property type="evidence" value="ECO:0007669"/>
    <property type="project" value="InterPro"/>
</dbReference>
<dbReference type="OrthoDB" id="428658at2759"/>
<feature type="non-terminal residue" evidence="3">
    <location>
        <position position="1"/>
    </location>
</feature>
<dbReference type="EMBL" id="CAJNNV010010201">
    <property type="protein sequence ID" value="CAE8598345.1"/>
    <property type="molecule type" value="Genomic_DNA"/>
</dbReference>
<evidence type="ECO:0000259" key="2">
    <source>
        <dbReference type="Pfam" id="PF00849"/>
    </source>
</evidence>
<evidence type="ECO:0000313" key="4">
    <source>
        <dbReference type="Proteomes" id="UP000654075"/>
    </source>
</evidence>
<dbReference type="Proteomes" id="UP000654075">
    <property type="component" value="Unassembled WGS sequence"/>
</dbReference>
<evidence type="ECO:0000313" key="3">
    <source>
        <dbReference type="EMBL" id="CAE8598345.1"/>
    </source>
</evidence>
<dbReference type="InterPro" id="IPR050188">
    <property type="entry name" value="RluA_PseudoU_synthase"/>
</dbReference>
<proteinExistence type="predicted"/>
<organism evidence="3 4">
    <name type="scientific">Polarella glacialis</name>
    <name type="common">Dinoflagellate</name>
    <dbReference type="NCBI Taxonomy" id="89957"/>
    <lineage>
        <taxon>Eukaryota</taxon>
        <taxon>Sar</taxon>
        <taxon>Alveolata</taxon>
        <taxon>Dinophyceae</taxon>
        <taxon>Suessiales</taxon>
        <taxon>Suessiaceae</taxon>
        <taxon>Polarella</taxon>
    </lineage>
</organism>
<dbReference type="Pfam" id="PF00849">
    <property type="entry name" value="PseudoU_synth_2"/>
    <property type="match status" value="1"/>
</dbReference>
<accession>A0A813EHD5</accession>
<dbReference type="Gene3D" id="3.40.50.150">
    <property type="entry name" value="Vaccinia Virus protein VP39"/>
    <property type="match status" value="1"/>
</dbReference>
<feature type="region of interest" description="Disordered" evidence="1">
    <location>
        <begin position="1"/>
        <end position="42"/>
    </location>
</feature>
<gene>
    <name evidence="3" type="ORF">PGLA1383_LOCUS16755</name>
</gene>